<dbReference type="Pfam" id="PF01075">
    <property type="entry name" value="Glyco_transf_9"/>
    <property type="match status" value="1"/>
</dbReference>
<evidence type="ECO:0008006" key="5">
    <source>
        <dbReference type="Google" id="ProtNLM"/>
    </source>
</evidence>
<keyword evidence="2" id="KW-0808">Transferase</keyword>
<evidence type="ECO:0000313" key="4">
    <source>
        <dbReference type="Proteomes" id="UP000176868"/>
    </source>
</evidence>
<dbReference type="PANTHER" id="PTHR30160">
    <property type="entry name" value="TETRAACYLDISACCHARIDE 4'-KINASE-RELATED"/>
    <property type="match status" value="1"/>
</dbReference>
<dbReference type="EMBL" id="MHWZ01000013">
    <property type="protein sequence ID" value="OHB17799.1"/>
    <property type="molecule type" value="Genomic_DNA"/>
</dbReference>
<dbReference type="SUPFAM" id="SSF53756">
    <property type="entry name" value="UDP-Glycosyltransferase/glycogen phosphorylase"/>
    <property type="match status" value="1"/>
</dbReference>
<sequence length="370" mass="42525">MGSDTLKLNTKQTFNYEYFRLWQEFPLAIFFFITKKRSDVNNTNVLIVNTCLIGEFVVSLPAVSDYISRNNKTSVDILVSPANRPLAERIVGIRNVLVANSIHNREIKQSSITRDYQLDRYNKIIVLRISRDAYTIIQNIETTHIKMVLSILIKYGLHIMLSLIFRKTPKRLLSINFEMLNGTQKDIAFDKIIQFTANDYMAVSNLNVLNTTKKKIIVHTNTNWIMKRWSNEKWISLLKKVSKLDEFQFIFIGAQIDTSDHEYIAPRLGFESYSLIGELDLALLLLVLRKSDYFIGIDSGPSNMAYLSGIKSITILGPGPHMYMPNNKHNVVVDKSNGRGLSQLFFHNKHGSIIDKISINEVYNAFTQIY</sequence>
<proteinExistence type="predicted"/>
<dbReference type="PANTHER" id="PTHR30160:SF1">
    <property type="entry name" value="LIPOPOLYSACCHARIDE 1,2-N-ACETYLGLUCOSAMINETRANSFERASE-RELATED"/>
    <property type="match status" value="1"/>
</dbReference>
<gene>
    <name evidence="3" type="ORF">A2544_01925</name>
</gene>
<dbReference type="STRING" id="1802782.A2544_01925"/>
<evidence type="ECO:0000256" key="2">
    <source>
        <dbReference type="ARBA" id="ARBA00022679"/>
    </source>
</evidence>
<dbReference type="InterPro" id="IPR051199">
    <property type="entry name" value="LPS_LOS_Heptosyltrfase"/>
</dbReference>
<comment type="caution">
    <text evidence="3">The sequence shown here is derived from an EMBL/GenBank/DDBJ whole genome shotgun (WGS) entry which is preliminary data.</text>
</comment>
<dbReference type="GO" id="GO:0005829">
    <property type="term" value="C:cytosol"/>
    <property type="evidence" value="ECO:0007669"/>
    <property type="project" value="TreeGrafter"/>
</dbReference>
<evidence type="ECO:0000256" key="1">
    <source>
        <dbReference type="ARBA" id="ARBA00022676"/>
    </source>
</evidence>
<accession>A0A1G2V850</accession>
<name>A0A1G2V850_9BACT</name>
<dbReference type="Gene3D" id="3.40.50.2000">
    <property type="entry name" value="Glycogen Phosphorylase B"/>
    <property type="match status" value="2"/>
</dbReference>
<dbReference type="AlphaFoldDB" id="A0A1G2V850"/>
<protein>
    <recommendedName>
        <fullName evidence="5">Glycosyl transferase family 9</fullName>
    </recommendedName>
</protein>
<dbReference type="InterPro" id="IPR002201">
    <property type="entry name" value="Glyco_trans_9"/>
</dbReference>
<dbReference type="Proteomes" id="UP000176868">
    <property type="component" value="Unassembled WGS sequence"/>
</dbReference>
<reference evidence="3 4" key="1">
    <citation type="journal article" date="2016" name="Nat. Commun.">
        <title>Thousands of microbial genomes shed light on interconnected biogeochemical processes in an aquifer system.</title>
        <authorList>
            <person name="Anantharaman K."/>
            <person name="Brown C.T."/>
            <person name="Hug L.A."/>
            <person name="Sharon I."/>
            <person name="Castelle C.J."/>
            <person name="Probst A.J."/>
            <person name="Thomas B.C."/>
            <person name="Singh A."/>
            <person name="Wilkins M.J."/>
            <person name="Karaoz U."/>
            <person name="Brodie E.L."/>
            <person name="Williams K.H."/>
            <person name="Hubbard S.S."/>
            <person name="Banfield J.F."/>
        </authorList>
    </citation>
    <scope>NUCLEOTIDE SEQUENCE [LARGE SCALE GENOMIC DNA]</scope>
</reference>
<dbReference type="GO" id="GO:0009244">
    <property type="term" value="P:lipopolysaccharide core region biosynthetic process"/>
    <property type="evidence" value="ECO:0007669"/>
    <property type="project" value="TreeGrafter"/>
</dbReference>
<organism evidence="3 4">
    <name type="scientific">Candidatus Zambryskibacteria bacterium RIFOXYD2_FULL_43_10</name>
    <dbReference type="NCBI Taxonomy" id="1802782"/>
    <lineage>
        <taxon>Bacteria</taxon>
        <taxon>Candidatus Zambryskiibacteriota</taxon>
    </lineage>
</organism>
<dbReference type="GO" id="GO:0008713">
    <property type="term" value="F:ADP-heptose-lipopolysaccharide heptosyltransferase activity"/>
    <property type="evidence" value="ECO:0007669"/>
    <property type="project" value="TreeGrafter"/>
</dbReference>
<evidence type="ECO:0000313" key="3">
    <source>
        <dbReference type="EMBL" id="OHB17799.1"/>
    </source>
</evidence>
<keyword evidence="1" id="KW-0328">Glycosyltransferase</keyword>